<keyword evidence="1 2" id="KW-0694">RNA-binding</keyword>
<dbReference type="Proteomes" id="UP000515151">
    <property type="component" value="Chromosome 1"/>
</dbReference>
<dbReference type="PANTHER" id="PTHR48025:SF6">
    <property type="entry name" value="RRM DOMAIN-CONTAINING PROTEIN"/>
    <property type="match status" value="1"/>
</dbReference>
<dbReference type="SMART" id="SM00360">
    <property type="entry name" value="RRM"/>
    <property type="match status" value="2"/>
</dbReference>
<dbReference type="GO" id="GO:1901259">
    <property type="term" value="P:chloroplast rRNA processing"/>
    <property type="evidence" value="ECO:0007669"/>
    <property type="project" value="TreeGrafter"/>
</dbReference>
<dbReference type="GO" id="GO:0009535">
    <property type="term" value="C:chloroplast thylakoid membrane"/>
    <property type="evidence" value="ECO:0007669"/>
    <property type="project" value="TreeGrafter"/>
</dbReference>
<reference evidence="5" key="1">
    <citation type="journal article" date="2020" name="Plant Biotechnol. J.">
        <title>The pomegranate (Punica granatum L.) draft genome dissects genetic divergence between soft- and hard-seeded cultivars.</title>
        <authorList>
            <person name="Luo X."/>
            <person name="Li H."/>
            <person name="Wu Z."/>
            <person name="Yao W."/>
            <person name="Zhao P."/>
            <person name="Cao D."/>
            <person name="Yu H."/>
            <person name="Li K."/>
            <person name="Poudel K."/>
            <person name="Zhao D."/>
            <person name="Zhang F."/>
            <person name="Xia X."/>
            <person name="Chen L."/>
            <person name="Wang Q."/>
            <person name="Jing D."/>
            <person name="Cao S."/>
        </authorList>
    </citation>
    <scope>NUCLEOTIDE SEQUENCE [LARGE SCALE GENOMIC DNA]</scope>
    <source>
        <strain evidence="5">cv. Tunisia</strain>
    </source>
</reference>
<protein>
    <submittedName>
        <fullName evidence="6">28 kDa ribonucleoprotein, chloroplastic</fullName>
    </submittedName>
</protein>
<feature type="region of interest" description="Disordered" evidence="3">
    <location>
        <begin position="260"/>
        <end position="285"/>
    </location>
</feature>
<evidence type="ECO:0000259" key="4">
    <source>
        <dbReference type="PROSITE" id="PS50102"/>
    </source>
</evidence>
<dbReference type="Pfam" id="PF00076">
    <property type="entry name" value="RRM_1"/>
    <property type="match status" value="2"/>
</dbReference>
<evidence type="ECO:0000256" key="2">
    <source>
        <dbReference type="PROSITE-ProRule" id="PRU00176"/>
    </source>
</evidence>
<dbReference type="PROSITE" id="PS50102">
    <property type="entry name" value="RRM"/>
    <property type="match status" value="2"/>
</dbReference>
<reference evidence="6" key="2">
    <citation type="submission" date="2025-08" db="UniProtKB">
        <authorList>
            <consortium name="RefSeq"/>
        </authorList>
    </citation>
    <scope>IDENTIFICATION</scope>
    <source>
        <tissue evidence="6">Leaf</tissue>
    </source>
</reference>
<dbReference type="InterPro" id="IPR050502">
    <property type="entry name" value="Euk_RNA-bind_prot"/>
</dbReference>
<sequence length="285" mass="31859">MATLETALSLFSGNTRHPQRYLIHKPFFSLKLQLSLSTPPSLSQKPLALSPFPTNKSSSPSFQLCLSVQEMAVEAETEQTQEENIKRKLYVVNLPWSLSVVDIKNLFGECGTVKDVEIIKQKNGRSRGFAFVTMASGEEAQAVVEKFDSYEISGRIIRVEFARRFRRPSPSPPPPAPPAGETRHKLYVSNLAWKARSTHLRELFSENFNPISSRVVFENPSGRSAGYGFVSFATREEAEAALSALDGKELMGRPIRLKFSEKNVTESGNEKEEEEETSEVQPETS</sequence>
<keyword evidence="5" id="KW-1185">Reference proteome</keyword>
<dbReference type="PANTHER" id="PTHR48025">
    <property type="entry name" value="OS02G0815200 PROTEIN"/>
    <property type="match status" value="1"/>
</dbReference>
<keyword evidence="6" id="KW-0687">Ribonucleoprotein</keyword>
<gene>
    <name evidence="6" type="primary">LOC116192521</name>
</gene>
<dbReference type="GO" id="GO:1990904">
    <property type="term" value="C:ribonucleoprotein complex"/>
    <property type="evidence" value="ECO:0007669"/>
    <property type="project" value="UniProtKB-KW"/>
</dbReference>
<dbReference type="SUPFAM" id="SSF54928">
    <property type="entry name" value="RNA-binding domain, RBD"/>
    <property type="match status" value="2"/>
</dbReference>
<dbReference type="GeneID" id="116192521"/>
<dbReference type="OrthoDB" id="439808at2759"/>
<feature type="compositionally biased region" description="Basic and acidic residues" evidence="3">
    <location>
        <begin position="260"/>
        <end position="270"/>
    </location>
</feature>
<dbReference type="AlphaFoldDB" id="A0A6P8C332"/>
<feature type="domain" description="RRM" evidence="4">
    <location>
        <begin position="184"/>
        <end position="262"/>
    </location>
</feature>
<evidence type="ECO:0000256" key="3">
    <source>
        <dbReference type="SAM" id="MobiDB-lite"/>
    </source>
</evidence>
<accession>A0A6P8C332</accession>
<evidence type="ECO:0000313" key="5">
    <source>
        <dbReference type="Proteomes" id="UP000515151"/>
    </source>
</evidence>
<evidence type="ECO:0000313" key="6">
    <source>
        <dbReference type="RefSeq" id="XP_031376949.1"/>
    </source>
</evidence>
<feature type="domain" description="RRM" evidence="4">
    <location>
        <begin position="87"/>
        <end position="164"/>
    </location>
</feature>
<proteinExistence type="predicted"/>
<dbReference type="InterPro" id="IPR012677">
    <property type="entry name" value="Nucleotide-bd_a/b_plait_sf"/>
</dbReference>
<dbReference type="Gene3D" id="3.30.70.330">
    <property type="match status" value="2"/>
</dbReference>
<dbReference type="RefSeq" id="XP_031376949.1">
    <property type="nucleotide sequence ID" value="XM_031521089.1"/>
</dbReference>
<evidence type="ECO:0000256" key="1">
    <source>
        <dbReference type="ARBA" id="ARBA00022884"/>
    </source>
</evidence>
<dbReference type="FunFam" id="3.30.70.330:FF:000549">
    <property type="entry name" value="Plastid-specific 30S ribosomal protein 2"/>
    <property type="match status" value="1"/>
</dbReference>
<organism evidence="5 6">
    <name type="scientific">Punica granatum</name>
    <name type="common">Pomegranate</name>
    <dbReference type="NCBI Taxonomy" id="22663"/>
    <lineage>
        <taxon>Eukaryota</taxon>
        <taxon>Viridiplantae</taxon>
        <taxon>Streptophyta</taxon>
        <taxon>Embryophyta</taxon>
        <taxon>Tracheophyta</taxon>
        <taxon>Spermatophyta</taxon>
        <taxon>Magnoliopsida</taxon>
        <taxon>eudicotyledons</taxon>
        <taxon>Gunneridae</taxon>
        <taxon>Pentapetalae</taxon>
        <taxon>rosids</taxon>
        <taxon>malvids</taxon>
        <taxon>Myrtales</taxon>
        <taxon>Lythraceae</taxon>
        <taxon>Punica</taxon>
    </lineage>
</organism>
<dbReference type="InterPro" id="IPR035979">
    <property type="entry name" value="RBD_domain_sf"/>
</dbReference>
<dbReference type="InterPro" id="IPR000504">
    <property type="entry name" value="RRM_dom"/>
</dbReference>
<dbReference type="GO" id="GO:0003729">
    <property type="term" value="F:mRNA binding"/>
    <property type="evidence" value="ECO:0007669"/>
    <property type="project" value="TreeGrafter"/>
</dbReference>
<name>A0A6P8C332_PUNGR</name>